<reference evidence="3 4" key="1">
    <citation type="journal article" date="2023" name="Hortic Res">
        <title>Pangenome of water caltrop reveals structural variations and asymmetric subgenome divergence after allopolyploidization.</title>
        <authorList>
            <person name="Zhang X."/>
            <person name="Chen Y."/>
            <person name="Wang L."/>
            <person name="Yuan Y."/>
            <person name="Fang M."/>
            <person name="Shi L."/>
            <person name="Lu R."/>
            <person name="Comes H.P."/>
            <person name="Ma Y."/>
            <person name="Chen Y."/>
            <person name="Huang G."/>
            <person name="Zhou Y."/>
            <person name="Zheng Z."/>
            <person name="Qiu Y."/>
        </authorList>
    </citation>
    <scope>NUCLEOTIDE SEQUENCE [LARGE SCALE GENOMIC DNA]</scope>
    <source>
        <tissue evidence="3">Roots</tissue>
    </source>
</reference>
<evidence type="ECO:0000256" key="2">
    <source>
        <dbReference type="SAM" id="Phobius"/>
    </source>
</evidence>
<keyword evidence="4" id="KW-1185">Reference proteome</keyword>
<feature type="compositionally biased region" description="Polar residues" evidence="1">
    <location>
        <begin position="184"/>
        <end position="198"/>
    </location>
</feature>
<organism evidence="3 4">
    <name type="scientific">Trapa incisa</name>
    <dbReference type="NCBI Taxonomy" id="236973"/>
    <lineage>
        <taxon>Eukaryota</taxon>
        <taxon>Viridiplantae</taxon>
        <taxon>Streptophyta</taxon>
        <taxon>Embryophyta</taxon>
        <taxon>Tracheophyta</taxon>
        <taxon>Spermatophyta</taxon>
        <taxon>Magnoliopsida</taxon>
        <taxon>eudicotyledons</taxon>
        <taxon>Gunneridae</taxon>
        <taxon>Pentapetalae</taxon>
        <taxon>rosids</taxon>
        <taxon>malvids</taxon>
        <taxon>Myrtales</taxon>
        <taxon>Lythraceae</taxon>
        <taxon>Trapa</taxon>
    </lineage>
</organism>
<dbReference type="Proteomes" id="UP001345219">
    <property type="component" value="Chromosome 9"/>
</dbReference>
<feature type="compositionally biased region" description="Polar residues" evidence="1">
    <location>
        <begin position="93"/>
        <end position="106"/>
    </location>
</feature>
<dbReference type="AlphaFoldDB" id="A0AAN7GMG1"/>
<evidence type="ECO:0000313" key="4">
    <source>
        <dbReference type="Proteomes" id="UP001345219"/>
    </source>
</evidence>
<feature type="region of interest" description="Disordered" evidence="1">
    <location>
        <begin position="82"/>
        <end position="214"/>
    </location>
</feature>
<sequence length="214" mass="23159">MIPINTSYVNEEQSCTVVLISYKQVHLFIMALHFQLIISLSIVLLASLVVVGDTRKLLYNGKAGIILRDQKQHHREENLKDLINNGDGRHGKATSTNSTVSKSGPTPQAGHLDLPLPPTMTKTTFLTSKRGTTPAHSPGVGHPRSPPPHMFSGAAHFTWKLETTPPDQSLGAGHLGSPVPPTMAKTTFLTSKRGTTPGHSPGVGHPRWPPPHMF</sequence>
<gene>
    <name evidence="3" type="ORF">SAY87_011111</name>
</gene>
<feature type="compositionally biased region" description="Polar residues" evidence="1">
    <location>
        <begin position="120"/>
        <end position="135"/>
    </location>
</feature>
<keyword evidence="2" id="KW-1133">Transmembrane helix</keyword>
<keyword evidence="2" id="KW-0812">Transmembrane</keyword>
<evidence type="ECO:0000256" key="1">
    <source>
        <dbReference type="SAM" id="MobiDB-lite"/>
    </source>
</evidence>
<comment type="caution">
    <text evidence="3">The sequence shown here is derived from an EMBL/GenBank/DDBJ whole genome shotgun (WGS) entry which is preliminary data.</text>
</comment>
<feature type="transmembrane region" description="Helical" evidence="2">
    <location>
        <begin position="27"/>
        <end position="52"/>
    </location>
</feature>
<keyword evidence="2" id="KW-0472">Membrane</keyword>
<dbReference type="EMBL" id="JAXIOK010000022">
    <property type="protein sequence ID" value="KAK4744799.1"/>
    <property type="molecule type" value="Genomic_DNA"/>
</dbReference>
<evidence type="ECO:0000313" key="3">
    <source>
        <dbReference type="EMBL" id="KAK4744799.1"/>
    </source>
</evidence>
<accession>A0AAN7GMG1</accession>
<protein>
    <submittedName>
        <fullName evidence="3">Uncharacterized protein</fullName>
    </submittedName>
</protein>
<name>A0AAN7GMG1_9MYRT</name>
<proteinExistence type="predicted"/>